<organism evidence="2 3">
    <name type="scientific">Candidatus Dojkabacteria bacterium</name>
    <dbReference type="NCBI Taxonomy" id="2099670"/>
    <lineage>
        <taxon>Bacteria</taxon>
        <taxon>Candidatus Dojkabacteria</taxon>
    </lineage>
</organism>
<accession>A0A5C7J4S8</accession>
<evidence type="ECO:0000313" key="3">
    <source>
        <dbReference type="Proteomes" id="UP000321026"/>
    </source>
</evidence>
<evidence type="ECO:0000256" key="1">
    <source>
        <dbReference type="SAM" id="Phobius"/>
    </source>
</evidence>
<dbReference type="PANTHER" id="PTHR34853:SF1">
    <property type="entry name" value="LIPASE 5"/>
    <property type="match status" value="1"/>
</dbReference>
<dbReference type="GO" id="GO:0016042">
    <property type="term" value="P:lipid catabolic process"/>
    <property type="evidence" value="ECO:0007669"/>
    <property type="project" value="InterPro"/>
</dbReference>
<proteinExistence type="predicted"/>
<dbReference type="InterPro" id="IPR029058">
    <property type="entry name" value="AB_hydrolase_fold"/>
</dbReference>
<reference evidence="2 3" key="1">
    <citation type="submission" date="2018-09" db="EMBL/GenBank/DDBJ databases">
        <title>Metagenome Assembled Genomes from an Advanced Water Purification Facility.</title>
        <authorList>
            <person name="Stamps B.W."/>
            <person name="Spear J.R."/>
        </authorList>
    </citation>
    <scope>NUCLEOTIDE SEQUENCE [LARGE SCALE GENOMIC DNA]</scope>
    <source>
        <strain evidence="2">Bin_63_2</strain>
    </source>
</reference>
<protein>
    <recommendedName>
        <fullName evidence="4">Alpha/beta fold hydrolase</fullName>
    </recommendedName>
</protein>
<dbReference type="InterPro" id="IPR005152">
    <property type="entry name" value="Lipase_secreted"/>
</dbReference>
<dbReference type="GO" id="GO:0004806">
    <property type="term" value="F:triacylglycerol lipase activity"/>
    <property type="evidence" value="ECO:0007669"/>
    <property type="project" value="InterPro"/>
</dbReference>
<dbReference type="Proteomes" id="UP000321026">
    <property type="component" value="Unassembled WGS sequence"/>
</dbReference>
<dbReference type="EMBL" id="SSDS01000072">
    <property type="protein sequence ID" value="TXG76477.1"/>
    <property type="molecule type" value="Genomic_DNA"/>
</dbReference>
<dbReference type="PIRSF" id="PIRSF029171">
    <property type="entry name" value="Esterase_LipA"/>
    <property type="match status" value="1"/>
</dbReference>
<keyword evidence="1" id="KW-0472">Membrane</keyword>
<keyword evidence="1" id="KW-1133">Transmembrane helix</keyword>
<feature type="transmembrane region" description="Helical" evidence="1">
    <location>
        <begin position="25"/>
        <end position="46"/>
    </location>
</feature>
<sequence>MFYTEKMLKLIVPKLKEKKAKKRRLLIFIFIALFILLALILGPTIYKIVEVKIYQHQIAAFYSPSADLKNKKPGDVLKLEEIKTPVVGGKAYRLLYVSQLPDDTLVPVSGVIYVSDKDIKNKNIVAWAHGTVGLGASCAPSKSLAPTAILQPWITMMMEKGWIVVATDYSGLGISGEKQYLVGESEAKDVLNSIRAAKNLSQFNPGEKAAVFGHSQGGHSTLFTANLNSSYAKDINLVGVVAAAPATELNALFATQYDKPLVWAIAPEIYVSWLDRFKLPTSVIDPGMTEKRNQEIANLCITAAGARAIFNSKLGKKYFVSNPTENKLWYEAFSAESPEPVLGTPVMVLQGLADTVVLPNATALYVKKSCAVGSNLSSFWYKDVSHAELPNVTSDDTLDWLNSRFDGEKAESNCALPLPISPAAEVFTPVN</sequence>
<gene>
    <name evidence="2" type="ORF">E6Q11_04405</name>
</gene>
<evidence type="ECO:0008006" key="4">
    <source>
        <dbReference type="Google" id="ProtNLM"/>
    </source>
</evidence>
<name>A0A5C7J4S8_9BACT</name>
<dbReference type="PANTHER" id="PTHR34853">
    <property type="match status" value="1"/>
</dbReference>
<dbReference type="Gene3D" id="3.40.50.1820">
    <property type="entry name" value="alpha/beta hydrolase"/>
    <property type="match status" value="2"/>
</dbReference>
<evidence type="ECO:0000313" key="2">
    <source>
        <dbReference type="EMBL" id="TXG76477.1"/>
    </source>
</evidence>
<dbReference type="Pfam" id="PF03583">
    <property type="entry name" value="LIP"/>
    <property type="match status" value="1"/>
</dbReference>
<comment type="caution">
    <text evidence="2">The sequence shown here is derived from an EMBL/GenBank/DDBJ whole genome shotgun (WGS) entry which is preliminary data.</text>
</comment>
<dbReference type="AlphaFoldDB" id="A0A5C7J4S8"/>
<keyword evidence="1" id="KW-0812">Transmembrane</keyword>
<dbReference type="SUPFAM" id="SSF53474">
    <property type="entry name" value="alpha/beta-Hydrolases"/>
    <property type="match status" value="1"/>
</dbReference>